<evidence type="ECO:0000259" key="6">
    <source>
        <dbReference type="PROSITE" id="PS50977"/>
    </source>
</evidence>
<sequence>MNAPTRKKAPERVRSALLACAAKIAVEEGLAGVTVQAVAQSAGVSKGGLFHHFANKQALVESMFDDMIARLDAGLDACLAGDDGAYGCFTRAYVRMVFDEPPPASDNPWSVALPVSLIADPALKQRWDAWLARRLSVHAATDAAPLLGVVRLAADGAWFDWLLARGERPAYFPQVRAQLLALAASPKIVPFGMLAQGDAR</sequence>
<dbReference type="Proteomes" id="UP000609726">
    <property type="component" value="Unassembled WGS sequence"/>
</dbReference>
<dbReference type="InterPro" id="IPR041479">
    <property type="entry name" value="TetR_CgmR_C"/>
</dbReference>
<keyword evidence="4" id="KW-0804">Transcription</keyword>
<evidence type="ECO:0000256" key="2">
    <source>
        <dbReference type="ARBA" id="ARBA00023015"/>
    </source>
</evidence>
<dbReference type="PROSITE" id="PS01081">
    <property type="entry name" value="HTH_TETR_1"/>
    <property type="match status" value="1"/>
</dbReference>
<dbReference type="EMBL" id="WHJH01000062">
    <property type="protein sequence ID" value="NHZ93131.1"/>
    <property type="molecule type" value="Genomic_DNA"/>
</dbReference>
<dbReference type="InterPro" id="IPR050109">
    <property type="entry name" value="HTH-type_TetR-like_transc_reg"/>
</dbReference>
<evidence type="ECO:0000256" key="5">
    <source>
        <dbReference type="PROSITE-ProRule" id="PRU00335"/>
    </source>
</evidence>
<accession>A0ABX0P312</accession>
<dbReference type="SUPFAM" id="SSF48498">
    <property type="entry name" value="Tetracyclin repressor-like, C-terminal domain"/>
    <property type="match status" value="1"/>
</dbReference>
<protein>
    <submittedName>
        <fullName evidence="7">TetR family transcriptional regulator</fullName>
    </submittedName>
</protein>
<dbReference type="Pfam" id="PF00440">
    <property type="entry name" value="TetR_N"/>
    <property type="match status" value="1"/>
</dbReference>
<keyword evidence="2" id="KW-0805">Transcription regulation</keyword>
<reference evidence="7 8" key="1">
    <citation type="submission" date="2019-10" db="EMBL/GenBank/DDBJ databases">
        <title>Taxonomy of Antarctic Massilia spp.: description of Massilia rubra sp. nov., Massilia aquatica sp. nov., Massilia mucilaginosa sp. nov., Massilia frigida sp. nov. isolated from streams, lakes and regoliths.</title>
        <authorList>
            <person name="Holochova P."/>
            <person name="Sedlacek I."/>
            <person name="Kralova S."/>
            <person name="Maslanova I."/>
            <person name="Busse H.-J."/>
            <person name="Stankova E."/>
            <person name="Vrbovska V."/>
            <person name="Kovarovic V."/>
            <person name="Bartak M."/>
            <person name="Svec P."/>
            <person name="Pantucek R."/>
        </authorList>
    </citation>
    <scope>NUCLEOTIDE SEQUENCE [LARGE SCALE GENOMIC DNA]</scope>
    <source>
        <strain evidence="7 8">CCM 8733</strain>
    </source>
</reference>
<dbReference type="InterPro" id="IPR001647">
    <property type="entry name" value="HTH_TetR"/>
</dbReference>
<evidence type="ECO:0000256" key="1">
    <source>
        <dbReference type="ARBA" id="ARBA00022491"/>
    </source>
</evidence>
<dbReference type="PROSITE" id="PS50977">
    <property type="entry name" value="HTH_TETR_2"/>
    <property type="match status" value="1"/>
</dbReference>
<feature type="domain" description="HTH tetR-type" evidence="6">
    <location>
        <begin position="11"/>
        <end position="71"/>
    </location>
</feature>
<dbReference type="InterPro" id="IPR023772">
    <property type="entry name" value="DNA-bd_HTH_TetR-type_CS"/>
</dbReference>
<evidence type="ECO:0000256" key="4">
    <source>
        <dbReference type="ARBA" id="ARBA00023163"/>
    </source>
</evidence>
<comment type="caution">
    <text evidence="7">The sequence shown here is derived from an EMBL/GenBank/DDBJ whole genome shotgun (WGS) entry which is preliminary data.</text>
</comment>
<proteinExistence type="predicted"/>
<feature type="DNA-binding region" description="H-T-H motif" evidence="5">
    <location>
        <begin position="34"/>
        <end position="53"/>
    </location>
</feature>
<evidence type="ECO:0000313" key="7">
    <source>
        <dbReference type="EMBL" id="NHZ93131.1"/>
    </source>
</evidence>
<dbReference type="InterPro" id="IPR009057">
    <property type="entry name" value="Homeodomain-like_sf"/>
</dbReference>
<keyword evidence="1" id="KW-0678">Repressor</keyword>
<dbReference type="PRINTS" id="PR00455">
    <property type="entry name" value="HTHTETR"/>
</dbReference>
<keyword evidence="3 5" id="KW-0238">DNA-binding</keyword>
<keyword evidence="8" id="KW-1185">Reference proteome</keyword>
<organism evidence="7 8">
    <name type="scientific">Massilia mucilaginosa</name>
    <dbReference type="NCBI Taxonomy" id="2609282"/>
    <lineage>
        <taxon>Bacteria</taxon>
        <taxon>Pseudomonadati</taxon>
        <taxon>Pseudomonadota</taxon>
        <taxon>Betaproteobacteria</taxon>
        <taxon>Burkholderiales</taxon>
        <taxon>Oxalobacteraceae</taxon>
        <taxon>Telluria group</taxon>
        <taxon>Massilia</taxon>
    </lineage>
</organism>
<gene>
    <name evidence="7" type="ORF">F2P45_29585</name>
</gene>
<dbReference type="Pfam" id="PF17937">
    <property type="entry name" value="TetR_C_28"/>
    <property type="match status" value="1"/>
</dbReference>
<dbReference type="RefSeq" id="WP_166881819.1">
    <property type="nucleotide sequence ID" value="NZ_WHJH01000062.1"/>
</dbReference>
<name>A0ABX0P312_9BURK</name>
<dbReference type="PANTHER" id="PTHR30055:SF148">
    <property type="entry name" value="TETR-FAMILY TRANSCRIPTIONAL REGULATOR"/>
    <property type="match status" value="1"/>
</dbReference>
<dbReference type="Gene3D" id="1.10.357.10">
    <property type="entry name" value="Tetracycline Repressor, domain 2"/>
    <property type="match status" value="1"/>
</dbReference>
<dbReference type="PANTHER" id="PTHR30055">
    <property type="entry name" value="HTH-TYPE TRANSCRIPTIONAL REGULATOR RUTR"/>
    <property type="match status" value="1"/>
</dbReference>
<evidence type="ECO:0000313" key="8">
    <source>
        <dbReference type="Proteomes" id="UP000609726"/>
    </source>
</evidence>
<dbReference type="InterPro" id="IPR036271">
    <property type="entry name" value="Tet_transcr_reg_TetR-rel_C_sf"/>
</dbReference>
<evidence type="ECO:0000256" key="3">
    <source>
        <dbReference type="ARBA" id="ARBA00023125"/>
    </source>
</evidence>
<dbReference type="SUPFAM" id="SSF46689">
    <property type="entry name" value="Homeodomain-like"/>
    <property type="match status" value="1"/>
</dbReference>